<feature type="compositionally biased region" description="Polar residues" evidence="1">
    <location>
        <begin position="474"/>
        <end position="484"/>
    </location>
</feature>
<feature type="transmembrane region" description="Helical" evidence="2">
    <location>
        <begin position="173"/>
        <end position="191"/>
    </location>
</feature>
<dbReference type="RefSeq" id="WP_084434977.1">
    <property type="nucleotide sequence ID" value="NZ_FWXV01000024.1"/>
</dbReference>
<feature type="compositionally biased region" description="Polar residues" evidence="1">
    <location>
        <begin position="511"/>
        <end position="524"/>
    </location>
</feature>
<name>A0A1Y5YBH0_KIBAR</name>
<evidence type="ECO:0000256" key="1">
    <source>
        <dbReference type="SAM" id="MobiDB-lite"/>
    </source>
</evidence>
<accession>A0A1Y5YBH0</accession>
<dbReference type="InterPro" id="IPR006311">
    <property type="entry name" value="TAT_signal"/>
</dbReference>
<dbReference type="OrthoDB" id="4480700at2"/>
<evidence type="ECO:0000313" key="4">
    <source>
        <dbReference type="EMBL" id="SMD27445.1"/>
    </source>
</evidence>
<evidence type="ECO:0000256" key="2">
    <source>
        <dbReference type="SAM" id="Phobius"/>
    </source>
</evidence>
<dbReference type="AlphaFoldDB" id="A0A1Y5YBH0"/>
<evidence type="ECO:0008006" key="6">
    <source>
        <dbReference type="Google" id="ProtNLM"/>
    </source>
</evidence>
<feature type="compositionally biased region" description="Basic and acidic residues" evidence="1">
    <location>
        <begin position="620"/>
        <end position="629"/>
    </location>
</feature>
<reference evidence="4 5" key="1">
    <citation type="submission" date="2017-04" db="EMBL/GenBank/DDBJ databases">
        <authorList>
            <person name="Afonso C.L."/>
            <person name="Miller P.J."/>
            <person name="Scott M.A."/>
            <person name="Spackman E."/>
            <person name="Goraichik I."/>
            <person name="Dimitrov K.M."/>
            <person name="Suarez D.L."/>
            <person name="Swayne D.E."/>
        </authorList>
    </citation>
    <scope>NUCLEOTIDE SEQUENCE [LARGE SCALE GENOMIC DNA]</scope>
    <source>
        <strain evidence="4 5">DSM 43828</strain>
    </source>
</reference>
<organism evidence="4 5">
    <name type="scientific">Kibdelosporangium aridum</name>
    <dbReference type="NCBI Taxonomy" id="2030"/>
    <lineage>
        <taxon>Bacteria</taxon>
        <taxon>Bacillati</taxon>
        <taxon>Actinomycetota</taxon>
        <taxon>Actinomycetes</taxon>
        <taxon>Pseudonocardiales</taxon>
        <taxon>Pseudonocardiaceae</taxon>
        <taxon>Kibdelosporangium</taxon>
    </lineage>
</organism>
<evidence type="ECO:0000256" key="3">
    <source>
        <dbReference type="SAM" id="SignalP"/>
    </source>
</evidence>
<dbReference type="EMBL" id="FWXV01000024">
    <property type="protein sequence ID" value="SMD27445.1"/>
    <property type="molecule type" value="Genomic_DNA"/>
</dbReference>
<dbReference type="PROSITE" id="PS51257">
    <property type="entry name" value="PROKAR_LIPOPROTEIN"/>
    <property type="match status" value="1"/>
</dbReference>
<feature type="transmembrane region" description="Helical" evidence="2">
    <location>
        <begin position="324"/>
        <end position="357"/>
    </location>
</feature>
<gene>
    <name evidence="4" type="ORF">SAMN05661093_11052</name>
</gene>
<feature type="transmembrane region" description="Helical" evidence="2">
    <location>
        <begin position="401"/>
        <end position="418"/>
    </location>
</feature>
<feature type="compositionally biased region" description="Polar residues" evidence="1">
    <location>
        <begin position="658"/>
        <end position="667"/>
    </location>
</feature>
<keyword evidence="2" id="KW-0812">Transmembrane</keyword>
<proteinExistence type="predicted"/>
<keyword evidence="2" id="KW-0472">Membrane</keyword>
<feature type="signal peptide" evidence="3">
    <location>
        <begin position="1"/>
        <end position="27"/>
    </location>
</feature>
<protein>
    <recommendedName>
        <fullName evidence="6">TrbL/VirB6 plasmid conjugal transfer protein</fullName>
    </recommendedName>
</protein>
<sequence length="681" mass="74181">MTSRRRALLLVAGILALQVFLAAPAHAATGCIPNPERVTSGFVATIDIPRPSHGQPGSWYGTYAYAGTRWNTYTYDNITLFCGTPMAQTDTWLGNQLFNVGKALVAGTNAVWYLLVWGDDSGPVFSNFDKGLPSGAKSIYDHAFIPLLSLVLVLAVVWMLFKTLKGALAHIATKLLWILCAFWVAASAYLMPTAYTSFLDTILTEELREIQGAVLRANGYDETHGMPELLYDHVIKKTWLEGEFGASDSPLARDHGPRLLDAQAWTKFDHTENVTQADLDRKRATFDDVANTVRDTDAEGHFTGEHSGRLGTGLLGMVRGLCFAYFPFMALVGQLVGMLILRLVVLGAPVLGLAMIVYHRAAPGIARGLGKALSACILLAVGSTGYLWALPAVLNGVKTPLLQLLIMVVITILAIVLIRPVRQITGMVGGIVQAAGLNYATQPLASSWAFRTWRRHRRWNKRHKQLLHAVAGQHQPSSAPSPQTHDPGAPPPPEALPWQRRHRPEAGAPQRATSTRVPTPSARQHSPAAQAGELGPRVFFHGPRVIYQGPATDPQHQQPKQVPPPPSKPSQQPTVIVTSADQETTTPPEVRSDPDVEPPIRIPDHAPPNEPTEELIVPSEYEKHAHDNEPAPPRINPSPPVLEIYHPSTDQVLPHPVQDTTTPTSSRPEGEDRGDTDADPI</sequence>
<dbReference type="Proteomes" id="UP000192674">
    <property type="component" value="Unassembled WGS sequence"/>
</dbReference>
<keyword evidence="3" id="KW-0732">Signal</keyword>
<feature type="chain" id="PRO_5012938423" description="TrbL/VirB6 plasmid conjugal transfer protein" evidence="3">
    <location>
        <begin position="28"/>
        <end position="681"/>
    </location>
</feature>
<dbReference type="PROSITE" id="PS51318">
    <property type="entry name" value="TAT"/>
    <property type="match status" value="1"/>
</dbReference>
<keyword evidence="2" id="KW-1133">Transmembrane helix</keyword>
<evidence type="ECO:0000313" key="5">
    <source>
        <dbReference type="Proteomes" id="UP000192674"/>
    </source>
</evidence>
<feature type="compositionally biased region" description="Basic and acidic residues" evidence="1">
    <location>
        <begin position="668"/>
        <end position="681"/>
    </location>
</feature>
<feature type="transmembrane region" description="Helical" evidence="2">
    <location>
        <begin position="369"/>
        <end position="389"/>
    </location>
</feature>
<feature type="region of interest" description="Disordered" evidence="1">
    <location>
        <begin position="469"/>
        <end position="681"/>
    </location>
</feature>
<feature type="transmembrane region" description="Helical" evidence="2">
    <location>
        <begin position="143"/>
        <end position="161"/>
    </location>
</feature>
<keyword evidence="5" id="KW-1185">Reference proteome</keyword>
<feature type="compositionally biased region" description="Polar residues" evidence="1">
    <location>
        <begin position="574"/>
        <end position="587"/>
    </location>
</feature>
<feature type="compositionally biased region" description="Pro residues" evidence="1">
    <location>
        <begin position="630"/>
        <end position="640"/>
    </location>
</feature>